<sequence>MWEVLQLGTPSVMGVNPLPLVSMDLWFKMLPAFVERARNGNFTRLPAKLEAYLASGPHPEAAQHFQRAAVSMPASARLRRRQAGDKELIGNRLTLAYCHIISRRLADELDAGMSPRLGALVDVVIRALKAKKQELRSCGSFIFSRWNLRDVVGALARIAIAKPRTWSHLVDVVFEPGTEYLRQLRRGPVKVINEGHPSAPAAAAFQDAVLRPSAPASPAVASSSSASSSANATELTTPKSPVEANGHPASESLVAGVSATSPRPSASTSPAVACPLPALSTVNGVKPTKP</sequence>
<evidence type="ECO:0000256" key="1">
    <source>
        <dbReference type="SAM" id="MobiDB-lite"/>
    </source>
</evidence>
<name>A0A4P9W9N3_9FUNG</name>
<dbReference type="Proteomes" id="UP000269721">
    <property type="component" value="Unassembled WGS sequence"/>
</dbReference>
<organism evidence="2 3">
    <name type="scientific">Blyttiomyces helicus</name>
    <dbReference type="NCBI Taxonomy" id="388810"/>
    <lineage>
        <taxon>Eukaryota</taxon>
        <taxon>Fungi</taxon>
        <taxon>Fungi incertae sedis</taxon>
        <taxon>Chytridiomycota</taxon>
        <taxon>Chytridiomycota incertae sedis</taxon>
        <taxon>Chytridiomycetes</taxon>
        <taxon>Chytridiomycetes incertae sedis</taxon>
        <taxon>Blyttiomyces</taxon>
    </lineage>
</organism>
<feature type="compositionally biased region" description="Low complexity" evidence="1">
    <location>
        <begin position="216"/>
        <end position="230"/>
    </location>
</feature>
<reference evidence="3" key="1">
    <citation type="journal article" date="2018" name="Nat. Microbiol.">
        <title>Leveraging single-cell genomics to expand the fungal tree of life.</title>
        <authorList>
            <person name="Ahrendt S.R."/>
            <person name="Quandt C.A."/>
            <person name="Ciobanu D."/>
            <person name="Clum A."/>
            <person name="Salamov A."/>
            <person name="Andreopoulos B."/>
            <person name="Cheng J.F."/>
            <person name="Woyke T."/>
            <person name="Pelin A."/>
            <person name="Henrissat B."/>
            <person name="Reynolds N.K."/>
            <person name="Benny G.L."/>
            <person name="Smith M.E."/>
            <person name="James T.Y."/>
            <person name="Grigoriev I.V."/>
        </authorList>
    </citation>
    <scope>NUCLEOTIDE SEQUENCE [LARGE SCALE GENOMIC DNA]</scope>
</reference>
<feature type="non-terminal residue" evidence="2">
    <location>
        <position position="290"/>
    </location>
</feature>
<dbReference type="AlphaFoldDB" id="A0A4P9W9N3"/>
<gene>
    <name evidence="2" type="ORF">BDK51DRAFT_30756</name>
</gene>
<dbReference type="EMBL" id="KZ996191">
    <property type="protein sequence ID" value="RKO89271.1"/>
    <property type="molecule type" value="Genomic_DNA"/>
</dbReference>
<evidence type="ECO:0000313" key="3">
    <source>
        <dbReference type="Proteomes" id="UP000269721"/>
    </source>
</evidence>
<evidence type="ECO:0000313" key="2">
    <source>
        <dbReference type="EMBL" id="RKO89271.1"/>
    </source>
</evidence>
<feature type="region of interest" description="Disordered" evidence="1">
    <location>
        <begin position="216"/>
        <end position="290"/>
    </location>
</feature>
<keyword evidence="3" id="KW-1185">Reference proteome</keyword>
<protein>
    <submittedName>
        <fullName evidence="2">Uncharacterized protein</fullName>
    </submittedName>
</protein>
<feature type="compositionally biased region" description="Low complexity" evidence="1">
    <location>
        <begin position="257"/>
        <end position="273"/>
    </location>
</feature>
<proteinExistence type="predicted"/>
<accession>A0A4P9W9N3</accession>